<dbReference type="AlphaFoldDB" id="A0AAD9GSG5"/>
<gene>
    <name evidence="1" type="ORF">P3T76_005253</name>
</gene>
<accession>A0AAD9GSG5</accession>
<proteinExistence type="predicted"/>
<dbReference type="EMBL" id="JASMQC010000007">
    <property type="protein sequence ID" value="KAK1943857.1"/>
    <property type="molecule type" value="Genomic_DNA"/>
</dbReference>
<reference evidence="1" key="1">
    <citation type="submission" date="2023-08" db="EMBL/GenBank/DDBJ databases">
        <title>Reference Genome Resource for the Citrus Pathogen Phytophthora citrophthora.</title>
        <authorList>
            <person name="Moller H."/>
            <person name="Coetzee B."/>
            <person name="Rose L.J."/>
            <person name="Van Niekerk J.M."/>
        </authorList>
    </citation>
    <scope>NUCLEOTIDE SEQUENCE</scope>
    <source>
        <strain evidence="1">STE-U-9442</strain>
    </source>
</reference>
<protein>
    <recommendedName>
        <fullName evidence="3">Neutral zinc metallopeptidase, Zn-binding site</fullName>
    </recommendedName>
</protein>
<sequence>MKSEVESYNNWILDHLVQNKGHIIYCIRWDSDKKLTKDIATKLQPMLMRQHAAWNHWLVGYNCWPYDEVKVNVVGIAVKDKYLLGWNDDSLGKVNVGDLDKDCSPQCPEVCYRGEDDYSGKWSESSGCDGKPFDISLWPKERYGGIGTYWGQQVDIDDMLGNLDNKILDVLSHEMGHIFGLPDFFQEPKPANFKPCLMDGLAATTVQATDGWVLRRVLDSKKPNFHF</sequence>
<organism evidence="1 2">
    <name type="scientific">Phytophthora citrophthora</name>
    <dbReference type="NCBI Taxonomy" id="4793"/>
    <lineage>
        <taxon>Eukaryota</taxon>
        <taxon>Sar</taxon>
        <taxon>Stramenopiles</taxon>
        <taxon>Oomycota</taxon>
        <taxon>Peronosporomycetes</taxon>
        <taxon>Peronosporales</taxon>
        <taxon>Peronosporaceae</taxon>
        <taxon>Phytophthora</taxon>
    </lineage>
</organism>
<dbReference type="Proteomes" id="UP001259832">
    <property type="component" value="Unassembled WGS sequence"/>
</dbReference>
<keyword evidence="2" id="KW-1185">Reference proteome</keyword>
<dbReference type="PANTHER" id="PTHR35606:SF4">
    <property type="entry name" value="CELLULOSE-BINDING FAMILY II PROTEIN"/>
    <property type="match status" value="1"/>
</dbReference>
<evidence type="ECO:0000313" key="2">
    <source>
        <dbReference type="Proteomes" id="UP001259832"/>
    </source>
</evidence>
<dbReference type="SUPFAM" id="SSF55486">
    <property type="entry name" value="Metalloproteases ('zincins'), catalytic domain"/>
    <property type="match status" value="1"/>
</dbReference>
<dbReference type="PANTHER" id="PTHR35606">
    <property type="entry name" value="CELLULOSE-BINDING FAMILY II PROTEIN"/>
    <property type="match status" value="1"/>
</dbReference>
<evidence type="ECO:0008006" key="3">
    <source>
        <dbReference type="Google" id="ProtNLM"/>
    </source>
</evidence>
<name>A0AAD9GSG5_9STRA</name>
<comment type="caution">
    <text evidence="1">The sequence shown here is derived from an EMBL/GenBank/DDBJ whole genome shotgun (WGS) entry which is preliminary data.</text>
</comment>
<evidence type="ECO:0000313" key="1">
    <source>
        <dbReference type="EMBL" id="KAK1943857.1"/>
    </source>
</evidence>